<dbReference type="PANTHER" id="PTHR15052:SF2">
    <property type="entry name" value="GENERAL TRANSCRIPTION FACTOR 3C POLYPEPTIDE 2"/>
    <property type="match status" value="1"/>
</dbReference>
<keyword evidence="6" id="KW-1185">Reference proteome</keyword>
<keyword evidence="3" id="KW-0539">Nucleus</keyword>
<feature type="compositionally biased region" description="Acidic residues" evidence="4">
    <location>
        <begin position="422"/>
        <end position="434"/>
    </location>
</feature>
<feature type="region of interest" description="Disordered" evidence="4">
    <location>
        <begin position="419"/>
        <end position="491"/>
    </location>
</feature>
<dbReference type="InterPro" id="IPR036322">
    <property type="entry name" value="WD40_repeat_dom_sf"/>
</dbReference>
<dbReference type="Gene3D" id="2.130.10.10">
    <property type="entry name" value="YVTN repeat-like/Quinoprotein amine dehydrogenase"/>
    <property type="match status" value="1"/>
</dbReference>
<dbReference type="GO" id="GO:0005634">
    <property type="term" value="C:nucleus"/>
    <property type="evidence" value="ECO:0007669"/>
    <property type="project" value="UniProtKB-SubCell"/>
</dbReference>
<dbReference type="InterPro" id="IPR015943">
    <property type="entry name" value="WD40/YVTN_repeat-like_dom_sf"/>
</dbReference>
<dbReference type="PANTHER" id="PTHR15052">
    <property type="entry name" value="RNA POLYMERASE III TRANSCRIPTION INITIATION FACTOR COMPLEX SUBUNIT"/>
    <property type="match status" value="1"/>
</dbReference>
<proteinExistence type="predicted"/>
<comment type="caution">
    <text evidence="5">The sequence shown here is derived from an EMBL/GenBank/DDBJ whole genome shotgun (WGS) entry which is preliminary data.</text>
</comment>
<feature type="region of interest" description="Disordered" evidence="4">
    <location>
        <begin position="589"/>
        <end position="617"/>
    </location>
</feature>
<feature type="compositionally biased region" description="Basic and acidic residues" evidence="4">
    <location>
        <begin position="589"/>
        <end position="599"/>
    </location>
</feature>
<evidence type="ECO:0000313" key="6">
    <source>
        <dbReference type="Proteomes" id="UP000747399"/>
    </source>
</evidence>
<organism evidence="5 6">
    <name type="scientific">Volvox africanus</name>
    <dbReference type="NCBI Taxonomy" id="51714"/>
    <lineage>
        <taxon>Eukaryota</taxon>
        <taxon>Viridiplantae</taxon>
        <taxon>Chlorophyta</taxon>
        <taxon>core chlorophytes</taxon>
        <taxon>Chlorophyceae</taxon>
        <taxon>CS clade</taxon>
        <taxon>Chlamydomonadales</taxon>
        <taxon>Volvocaceae</taxon>
        <taxon>Volvox</taxon>
    </lineage>
</organism>
<evidence type="ECO:0000256" key="1">
    <source>
        <dbReference type="ARBA" id="ARBA00004123"/>
    </source>
</evidence>
<dbReference type="AlphaFoldDB" id="A0A8J4EX88"/>
<feature type="compositionally biased region" description="Gly residues" evidence="4">
    <location>
        <begin position="871"/>
        <end position="895"/>
    </location>
</feature>
<feature type="region of interest" description="Disordered" evidence="4">
    <location>
        <begin position="295"/>
        <end position="333"/>
    </location>
</feature>
<evidence type="ECO:0000256" key="2">
    <source>
        <dbReference type="ARBA" id="ARBA00023163"/>
    </source>
</evidence>
<gene>
    <name evidence="5" type="ORF">Vafri_6658</name>
</gene>
<dbReference type="SUPFAM" id="SSF50978">
    <property type="entry name" value="WD40 repeat-like"/>
    <property type="match status" value="1"/>
</dbReference>
<evidence type="ECO:0000256" key="3">
    <source>
        <dbReference type="ARBA" id="ARBA00023242"/>
    </source>
</evidence>
<keyword evidence="2" id="KW-0804">Transcription</keyword>
<feature type="region of interest" description="Disordered" evidence="4">
    <location>
        <begin position="863"/>
        <end position="918"/>
    </location>
</feature>
<reference evidence="5" key="1">
    <citation type="journal article" date="2021" name="Proc. Natl. Acad. Sci. U.S.A.">
        <title>Three genomes in the algal genus Volvox reveal the fate of a haploid sex-determining region after a transition to homothallism.</title>
        <authorList>
            <person name="Yamamoto K."/>
            <person name="Hamaji T."/>
            <person name="Kawai-Toyooka H."/>
            <person name="Matsuzaki R."/>
            <person name="Takahashi F."/>
            <person name="Nishimura Y."/>
            <person name="Kawachi M."/>
            <person name="Noguchi H."/>
            <person name="Minakuchi Y."/>
            <person name="Umen J.G."/>
            <person name="Toyoda A."/>
            <person name="Nozaki H."/>
        </authorList>
    </citation>
    <scope>NUCLEOTIDE SEQUENCE</scope>
    <source>
        <strain evidence="5">NIES-3780</strain>
    </source>
</reference>
<comment type="subcellular location">
    <subcellularLocation>
        <location evidence="1">Nucleus</location>
    </subcellularLocation>
</comment>
<name>A0A8J4EX88_9CHLO</name>
<evidence type="ECO:0000313" key="5">
    <source>
        <dbReference type="EMBL" id="GIL50463.1"/>
    </source>
</evidence>
<feature type="compositionally biased region" description="Gly residues" evidence="4">
    <location>
        <begin position="600"/>
        <end position="612"/>
    </location>
</feature>
<sequence>MSAWVAPDGTWAVRPEDVAVLDVAAQEPYNSLLTSSSQLLTAPDNTYIAPRAPTSTVPGTYGRVDDRDKTGVVLQLRFNTSYDIVSVPPEPRAGRGGKCNASSITNDNRNGCVVDAVTFAGGPVWCADFCPPPRGVPLHAFATVPPTDTITTNTAATTASPSAANTKTSSPVAAGGVAAGGVAPAAAAEAAAGTGAGDGSAAFGHDARASNPASLGPAVVEYVAVGAHPPGGGTNLTNVALRGPGAVQLWALPHGEAAPACPKGLPRCAMLLVHDGKVTWDVRWCRSPGCIFEQQQQPPSHTVQGCHEPAGNRATTPPGRPTDDSGGITPGYRVSGGAGFNSVDADQVAAGSAAGSGSGAAATSCGVRSLPVLGLLAIVVGDGSVVVAAVPEPSALAAVGIGGKNAADSKGKDVAMDTTVESVDDSEGQEDVDDGGGGSGPAPMEGVEGRGGGVAAAEAADRTDADGAAAGADATERSPLPGKSPGPPTPLVRLVRPAVLLRREQMGGALASCCDWHMPDPRVGPPQLLVGCWDGSVALWRLPRGGSAGVVERTQLLFHIPADVLPLRRVISNPIWDTDFLLPVGPSTDTHEVHAEEGGRTAGMGGRGGGRGASTSSAAVHNQSIAAATAAAAMGCGLGGRIGAPGGPAGHLFCTTGYTGRVKIWDDRDASRPLLDRMVHRSYVHDAAWTRRPAALTLAQDDGGLRVVLLDAAAAMSGGEGSGGVGSLTFREPNCSALWSTYYVPRLHMLLYGGTEGLVAAVPWEFPADTRNRRPHVPLVGLVRDGPYLRLLCPDEVRGVQLFYPGGFNWRGSEGSSVPRSAPIVPDIEHQLYVVRAGYGLPPPPRLLPLSRAAQRLPEDGGLGEAAAAEGTGGAATGGGSSGRGGRGGGGGGGRNVPRRGRPSTGGTGNPGPYSGYSDGVPGGADGATVWVLMGWRCGVLRFMRLSGE</sequence>
<accession>A0A8J4EX88</accession>
<dbReference type="InterPro" id="IPR052416">
    <property type="entry name" value="GTF3C_component"/>
</dbReference>
<protein>
    <submittedName>
        <fullName evidence="5">Uncharacterized protein</fullName>
    </submittedName>
</protein>
<dbReference type="EMBL" id="BNCO01000009">
    <property type="protein sequence ID" value="GIL50463.1"/>
    <property type="molecule type" value="Genomic_DNA"/>
</dbReference>
<dbReference type="GO" id="GO:0006383">
    <property type="term" value="P:transcription by RNA polymerase III"/>
    <property type="evidence" value="ECO:0007669"/>
    <property type="project" value="TreeGrafter"/>
</dbReference>
<dbReference type="Proteomes" id="UP000747399">
    <property type="component" value="Unassembled WGS sequence"/>
</dbReference>
<feature type="compositionally biased region" description="Low complexity" evidence="4">
    <location>
        <begin position="466"/>
        <end position="481"/>
    </location>
</feature>
<dbReference type="GO" id="GO:0000127">
    <property type="term" value="C:transcription factor TFIIIC complex"/>
    <property type="evidence" value="ECO:0007669"/>
    <property type="project" value="TreeGrafter"/>
</dbReference>
<evidence type="ECO:0000256" key="4">
    <source>
        <dbReference type="SAM" id="MobiDB-lite"/>
    </source>
</evidence>